<dbReference type="eggNOG" id="COG2256">
    <property type="taxonomic scope" value="Bacteria"/>
</dbReference>
<dbReference type="InterPro" id="IPR052934">
    <property type="entry name" value="Methyl-DNA_Rec/Restrict_Enz"/>
</dbReference>
<dbReference type="GO" id="GO:0005524">
    <property type="term" value="F:ATP binding"/>
    <property type="evidence" value="ECO:0007669"/>
    <property type="project" value="InterPro"/>
</dbReference>
<name>A5WF63_PSYWF</name>
<dbReference type="Pfam" id="PF07728">
    <property type="entry name" value="AAA_5"/>
    <property type="match status" value="1"/>
</dbReference>
<dbReference type="SMART" id="SM00382">
    <property type="entry name" value="AAA"/>
    <property type="match status" value="1"/>
</dbReference>
<dbReference type="PANTHER" id="PTHR37291">
    <property type="entry name" value="5-METHYLCYTOSINE-SPECIFIC RESTRICTION ENZYME B"/>
    <property type="match status" value="1"/>
</dbReference>
<reference evidence="2" key="1">
    <citation type="submission" date="2007-05" db="EMBL/GenBank/DDBJ databases">
        <title>Complete sequence of chromosome of Psychrobacter sp. PRwf-1.</title>
        <authorList>
            <consortium name="US DOE Joint Genome Institute"/>
            <person name="Copeland A."/>
            <person name="Lucas S."/>
            <person name="Lapidus A."/>
            <person name="Barry K."/>
            <person name="Detter J.C."/>
            <person name="Glavina del Rio T."/>
            <person name="Hammon N."/>
            <person name="Israni S."/>
            <person name="Dalin E."/>
            <person name="Tice H."/>
            <person name="Pitluck S."/>
            <person name="Chain P."/>
            <person name="Malfatti S."/>
            <person name="Shin M."/>
            <person name="Vergez L."/>
            <person name="Schmutz J."/>
            <person name="Larimer F."/>
            <person name="Land M."/>
            <person name="Hauser L."/>
            <person name="Kyrpides N."/>
            <person name="Kim E."/>
            <person name="Tiedje J."/>
            <person name="Richardson P."/>
        </authorList>
    </citation>
    <scope>NUCLEOTIDE SEQUENCE [LARGE SCALE GENOMIC DNA]</scope>
    <source>
        <strain evidence="2">PRwf-1</strain>
    </source>
</reference>
<dbReference type="STRING" id="349106.PsycPRwf_1359"/>
<dbReference type="REBASE" id="14877">
    <property type="entry name" value="PspPRMcrBP"/>
</dbReference>
<dbReference type="PANTHER" id="PTHR37291:SF1">
    <property type="entry name" value="TYPE IV METHYL-DIRECTED RESTRICTION ENZYME ECOKMCRB SUBUNIT"/>
    <property type="match status" value="1"/>
</dbReference>
<dbReference type="CDD" id="cd00009">
    <property type="entry name" value="AAA"/>
    <property type="match status" value="1"/>
</dbReference>
<organism evidence="2">
    <name type="scientific">Psychrobacter sp. (strain PRwf-1)</name>
    <dbReference type="NCBI Taxonomy" id="349106"/>
    <lineage>
        <taxon>Bacteria</taxon>
        <taxon>Pseudomonadati</taxon>
        <taxon>Pseudomonadota</taxon>
        <taxon>Gammaproteobacteria</taxon>
        <taxon>Moraxellales</taxon>
        <taxon>Moraxellaceae</taxon>
        <taxon>Psychrobacter</taxon>
    </lineage>
</organism>
<feature type="domain" description="AAA+ ATPase" evidence="1">
    <location>
        <begin position="460"/>
        <end position="624"/>
    </location>
</feature>
<dbReference type="eggNOG" id="COG1401">
    <property type="taxonomic scope" value="Bacteria"/>
</dbReference>
<protein>
    <submittedName>
        <fullName evidence="2">ATPase associated with various cellular activities, AAA_5</fullName>
    </submittedName>
</protein>
<dbReference type="EMBL" id="CP000713">
    <property type="protein sequence ID" value="ABQ94304.1"/>
    <property type="molecule type" value="Genomic_DNA"/>
</dbReference>
<evidence type="ECO:0000313" key="2">
    <source>
        <dbReference type="EMBL" id="ABQ94304.1"/>
    </source>
</evidence>
<dbReference type="SUPFAM" id="SSF52540">
    <property type="entry name" value="P-loop containing nucleoside triphosphate hydrolases"/>
    <property type="match status" value="1"/>
</dbReference>
<dbReference type="InterPro" id="IPR027417">
    <property type="entry name" value="P-loop_NTPase"/>
</dbReference>
<dbReference type="Gene3D" id="3.40.50.300">
    <property type="entry name" value="P-loop containing nucleotide triphosphate hydrolases"/>
    <property type="match status" value="1"/>
</dbReference>
<dbReference type="GO" id="GO:0016887">
    <property type="term" value="F:ATP hydrolysis activity"/>
    <property type="evidence" value="ECO:0007669"/>
    <property type="project" value="InterPro"/>
</dbReference>
<proteinExistence type="predicted"/>
<dbReference type="KEGG" id="prw:PsycPRwf_1359"/>
<sequence>MNDIDINENKNYWFVGASFGGTKDQTKRFIQEGIWEVNNDKQADLVKSIQSGEKIAIKSAYTRKNNLPFDNRGHTVSVMAIKAIGTVVENLGDGKTLKVEWDEGFEPREWYFFTSRNTVWRVAPETWARVNLIDFTFNGINQDIDKFRNDPFWRERFGDSVKEQSRFNWTSFYEEFATQLLKYHNRREELIADIHKISEKIAVMSVLNDEYEEGIKGGPLKDICPFTVFALFNRGLTNENRQKIAKELSELIGVSEPIPTSFDGIPVVNNQSTWFFGYSYKRQPDDIDNLWEVFAKAISLADQNDEGDSEDIVNDFSIAYDKAMQVHGVGWNLTMGLYWIRPWTFLTLDGQSKRYITHKLNIPINTNGPNKRCTSKDYLEVIDKIESRFQEDSYPVHSFPELSYAAYQYKPQEADELLDEEEGSTTNTTMPDSYSVDHIISDGCFLEKVEVERILKRLRTKKNLILQGPPGTGKTWRAKRLAFALIGQKDDSKIRAVQFHPNLSYEDFIRGWRPSGAGKLELVDGPFMEMIKTAIANPNSKYVLVIEEINRGNPAQIFGEMLTLLETDKRTPEEALELSYKMEKGERVYIPSNLFVIGTMNIADRSLALVDLALRRRFAFIDLEPKLGKPWYDWVHTQNGIGSNLLTEIERRITA</sequence>
<gene>
    <name evidence="2" type="ordered locus">PsycPRwf_1359</name>
</gene>
<dbReference type="InterPro" id="IPR003593">
    <property type="entry name" value="AAA+_ATPase"/>
</dbReference>
<accession>A5WF63</accession>
<dbReference type="InterPro" id="IPR011704">
    <property type="entry name" value="ATPase_dyneun-rel_AAA"/>
</dbReference>
<evidence type="ECO:0000259" key="1">
    <source>
        <dbReference type="SMART" id="SM00382"/>
    </source>
</evidence>
<dbReference type="AlphaFoldDB" id="A5WF63"/>
<dbReference type="HOGENOM" id="CLU_008747_1_1_6"/>